<accession>A0ABV1AFM5</accession>
<comment type="caution">
    <text evidence="2">The sequence shown here is derived from an EMBL/GenBank/DDBJ whole genome shotgun (WGS) entry which is preliminary data.</text>
</comment>
<sequence length="50" mass="5398">MSMQTLLHWLPGSPGILKVVAGIAVLTALFKVFDGRLKGLPLNFLFGSKN</sequence>
<dbReference type="EMBL" id="JAHRIP010089463">
    <property type="protein sequence ID" value="MEQ2316625.1"/>
    <property type="molecule type" value="Genomic_DNA"/>
</dbReference>
<keyword evidence="1" id="KW-0812">Transmembrane</keyword>
<organism evidence="2 3">
    <name type="scientific">Ameca splendens</name>
    <dbReference type="NCBI Taxonomy" id="208324"/>
    <lineage>
        <taxon>Eukaryota</taxon>
        <taxon>Metazoa</taxon>
        <taxon>Chordata</taxon>
        <taxon>Craniata</taxon>
        <taxon>Vertebrata</taxon>
        <taxon>Euteleostomi</taxon>
        <taxon>Actinopterygii</taxon>
        <taxon>Neopterygii</taxon>
        <taxon>Teleostei</taxon>
        <taxon>Neoteleostei</taxon>
        <taxon>Acanthomorphata</taxon>
        <taxon>Ovalentaria</taxon>
        <taxon>Atherinomorphae</taxon>
        <taxon>Cyprinodontiformes</taxon>
        <taxon>Goodeidae</taxon>
        <taxon>Ameca</taxon>
    </lineage>
</organism>
<evidence type="ECO:0000313" key="2">
    <source>
        <dbReference type="EMBL" id="MEQ2316625.1"/>
    </source>
</evidence>
<keyword evidence="1" id="KW-0472">Membrane</keyword>
<gene>
    <name evidence="2" type="ORF">AMECASPLE_034294</name>
</gene>
<dbReference type="Proteomes" id="UP001469553">
    <property type="component" value="Unassembled WGS sequence"/>
</dbReference>
<reference evidence="2 3" key="1">
    <citation type="submission" date="2021-06" db="EMBL/GenBank/DDBJ databases">
        <authorList>
            <person name="Palmer J.M."/>
        </authorList>
    </citation>
    <scope>NUCLEOTIDE SEQUENCE [LARGE SCALE GENOMIC DNA]</scope>
    <source>
        <strain evidence="2 3">AS_MEX2019</strain>
        <tissue evidence="2">Muscle</tissue>
    </source>
</reference>
<feature type="transmembrane region" description="Helical" evidence="1">
    <location>
        <begin position="15"/>
        <end position="33"/>
    </location>
</feature>
<protein>
    <submittedName>
        <fullName evidence="2">Uncharacterized protein</fullName>
    </submittedName>
</protein>
<keyword evidence="1" id="KW-1133">Transmembrane helix</keyword>
<name>A0ABV1AFM5_9TELE</name>
<evidence type="ECO:0000313" key="3">
    <source>
        <dbReference type="Proteomes" id="UP001469553"/>
    </source>
</evidence>
<keyword evidence="3" id="KW-1185">Reference proteome</keyword>
<evidence type="ECO:0000256" key="1">
    <source>
        <dbReference type="SAM" id="Phobius"/>
    </source>
</evidence>
<proteinExistence type="predicted"/>